<evidence type="ECO:0000313" key="3">
    <source>
        <dbReference type="Proteomes" id="UP000664382"/>
    </source>
</evidence>
<dbReference type="AlphaFoldDB" id="A0A939MT31"/>
<dbReference type="FunFam" id="3.40.50.720:FF:000084">
    <property type="entry name" value="Short-chain dehydrogenase reductase"/>
    <property type="match status" value="1"/>
</dbReference>
<dbReference type="InterPro" id="IPR036291">
    <property type="entry name" value="NAD(P)-bd_dom_sf"/>
</dbReference>
<proteinExistence type="predicted"/>
<dbReference type="PRINTS" id="PR00080">
    <property type="entry name" value="SDRFAMILY"/>
</dbReference>
<dbReference type="PANTHER" id="PTHR43975:SF2">
    <property type="entry name" value="EG:BACR7A4.14 PROTEIN-RELATED"/>
    <property type="match status" value="1"/>
</dbReference>
<dbReference type="InterPro" id="IPR002347">
    <property type="entry name" value="SDR_fam"/>
</dbReference>
<dbReference type="Pfam" id="PF13561">
    <property type="entry name" value="adh_short_C2"/>
    <property type="match status" value="1"/>
</dbReference>
<keyword evidence="3" id="KW-1185">Reference proteome</keyword>
<gene>
    <name evidence="2" type="ORF">J4H92_11025</name>
</gene>
<dbReference type="PANTHER" id="PTHR43975">
    <property type="entry name" value="ZGC:101858"/>
    <property type="match status" value="1"/>
</dbReference>
<accession>A0A939MT31</accession>
<sequence length="254" mass="26843">MSTLTGKVAIITGGSKGTGLGIAKAYVKEGIAVVLTGRNADSLATAKAELEQLVPDAQVLALAADNKDPQVAENVVAQTIERFGRLDVLINNAQEFRTGKTVEDTTWDDMQATFESGFFATWRYMVAALPHLKATQGTVINMGSGAGVQSVPRHAAYGPNKEAIRGLSRIAAKEWGADGVTVNVINPYVASAESERYEKAHPEIIAEIMKTIALGRIGDAELNVGSLAVYLISEGGKYMTGASFDVDGGAFIRP</sequence>
<dbReference type="EMBL" id="JAGDYM010000013">
    <property type="protein sequence ID" value="MBO1902479.1"/>
    <property type="molecule type" value="Genomic_DNA"/>
</dbReference>
<dbReference type="Proteomes" id="UP000664382">
    <property type="component" value="Unassembled WGS sequence"/>
</dbReference>
<reference evidence="2" key="1">
    <citation type="submission" date="2021-03" db="EMBL/GenBank/DDBJ databases">
        <title>Leucobacter chromiisoli sp. nov., isolated from chromium-containing soil of chemical plant.</title>
        <authorList>
            <person name="Xu Z."/>
        </authorList>
    </citation>
    <scope>NUCLEOTIDE SEQUENCE</scope>
    <source>
        <strain evidence="2">S27</strain>
    </source>
</reference>
<evidence type="ECO:0000256" key="1">
    <source>
        <dbReference type="ARBA" id="ARBA00023002"/>
    </source>
</evidence>
<dbReference type="RefSeq" id="WP_208098248.1">
    <property type="nucleotide sequence ID" value="NZ_JAGDYM010000013.1"/>
</dbReference>
<keyword evidence="1" id="KW-0560">Oxidoreductase</keyword>
<dbReference type="GO" id="GO:0016491">
    <property type="term" value="F:oxidoreductase activity"/>
    <property type="evidence" value="ECO:0007669"/>
    <property type="project" value="UniProtKB-KW"/>
</dbReference>
<organism evidence="2 3">
    <name type="scientific">Leucobacter weissii</name>
    <dbReference type="NCBI Taxonomy" id="1983706"/>
    <lineage>
        <taxon>Bacteria</taxon>
        <taxon>Bacillati</taxon>
        <taxon>Actinomycetota</taxon>
        <taxon>Actinomycetes</taxon>
        <taxon>Micrococcales</taxon>
        <taxon>Microbacteriaceae</taxon>
        <taxon>Leucobacter</taxon>
    </lineage>
</organism>
<dbReference type="Gene3D" id="3.40.50.720">
    <property type="entry name" value="NAD(P)-binding Rossmann-like Domain"/>
    <property type="match status" value="1"/>
</dbReference>
<protein>
    <submittedName>
        <fullName evidence="2">SDR family oxidoreductase</fullName>
    </submittedName>
</protein>
<dbReference type="SUPFAM" id="SSF51735">
    <property type="entry name" value="NAD(P)-binding Rossmann-fold domains"/>
    <property type="match status" value="1"/>
</dbReference>
<dbReference type="CDD" id="cd05233">
    <property type="entry name" value="SDR_c"/>
    <property type="match status" value="1"/>
</dbReference>
<comment type="caution">
    <text evidence="2">The sequence shown here is derived from an EMBL/GenBank/DDBJ whole genome shotgun (WGS) entry which is preliminary data.</text>
</comment>
<name>A0A939MT31_9MICO</name>
<evidence type="ECO:0000313" key="2">
    <source>
        <dbReference type="EMBL" id="MBO1902479.1"/>
    </source>
</evidence>
<dbReference type="PRINTS" id="PR00081">
    <property type="entry name" value="GDHRDH"/>
</dbReference>